<dbReference type="Proteomes" id="UP000192505">
    <property type="component" value="Unassembled WGS sequence"/>
</dbReference>
<name>A0A1W9KR87_9BURK</name>
<evidence type="ECO:0000313" key="3">
    <source>
        <dbReference type="Proteomes" id="UP000192505"/>
    </source>
</evidence>
<sequence length="176" mass="19544">MREWLSFLIEWTLVAVATIAVFEGFRCFSLRQPLSKYAALLIFGVGVLGGYAAALSWSVSALDSVLTIADGGPPRQLPEAALAQMTPQEKEEKTRILAQITFTQTGKLAMYSDASGRQILYAPSEEEIRAREVLRESLGQARARLEFIRTEVWMFALFAIVAALAGIFIRNRRRSG</sequence>
<proteinExistence type="predicted"/>
<evidence type="ECO:0000313" key="2">
    <source>
        <dbReference type="EMBL" id="OQW86716.1"/>
    </source>
</evidence>
<feature type="transmembrane region" description="Helical" evidence="1">
    <location>
        <begin position="37"/>
        <end position="57"/>
    </location>
</feature>
<organism evidence="2 3">
    <name type="scientific">Rhodoferax ferrireducens</name>
    <dbReference type="NCBI Taxonomy" id="192843"/>
    <lineage>
        <taxon>Bacteria</taxon>
        <taxon>Pseudomonadati</taxon>
        <taxon>Pseudomonadota</taxon>
        <taxon>Betaproteobacteria</taxon>
        <taxon>Burkholderiales</taxon>
        <taxon>Comamonadaceae</taxon>
        <taxon>Rhodoferax</taxon>
    </lineage>
</organism>
<dbReference type="EMBL" id="MTEI01000014">
    <property type="protein sequence ID" value="OQW86716.1"/>
    <property type="molecule type" value="Genomic_DNA"/>
</dbReference>
<comment type="caution">
    <text evidence="2">The sequence shown here is derived from an EMBL/GenBank/DDBJ whole genome shotgun (WGS) entry which is preliminary data.</text>
</comment>
<dbReference type="AlphaFoldDB" id="A0A1W9KR87"/>
<gene>
    <name evidence="2" type="ORF">BWK72_16705</name>
</gene>
<evidence type="ECO:0000256" key="1">
    <source>
        <dbReference type="SAM" id="Phobius"/>
    </source>
</evidence>
<evidence type="ECO:0008006" key="4">
    <source>
        <dbReference type="Google" id="ProtNLM"/>
    </source>
</evidence>
<accession>A0A1W9KR87</accession>
<feature type="transmembrane region" description="Helical" evidence="1">
    <location>
        <begin position="152"/>
        <end position="169"/>
    </location>
</feature>
<feature type="transmembrane region" description="Helical" evidence="1">
    <location>
        <begin position="6"/>
        <end position="25"/>
    </location>
</feature>
<protein>
    <recommendedName>
        <fullName evidence="4">Transmembrane protein</fullName>
    </recommendedName>
</protein>
<keyword evidence="1" id="KW-0472">Membrane</keyword>
<keyword evidence="1" id="KW-1133">Transmembrane helix</keyword>
<keyword evidence="1" id="KW-0812">Transmembrane</keyword>
<reference evidence="2 3" key="1">
    <citation type="submission" date="2017-01" db="EMBL/GenBank/DDBJ databases">
        <title>Novel large sulfur bacteria in the metagenomes of groundwater-fed chemosynthetic microbial mats in the Lake Huron basin.</title>
        <authorList>
            <person name="Sharrar A.M."/>
            <person name="Flood B.E."/>
            <person name="Bailey J.V."/>
            <person name="Jones D.S."/>
            <person name="Biddanda B."/>
            <person name="Ruberg S.A."/>
            <person name="Marcus D.N."/>
            <person name="Dick G.J."/>
        </authorList>
    </citation>
    <scope>NUCLEOTIDE SEQUENCE [LARGE SCALE GENOMIC DNA]</scope>
    <source>
        <strain evidence="2">A7</strain>
    </source>
</reference>